<dbReference type="WBParaSite" id="RSKR_0000583000.1">
    <property type="protein sequence ID" value="RSKR_0000583000.1"/>
    <property type="gene ID" value="RSKR_0000583000"/>
</dbReference>
<sequence>MKFSTTLFSILAIVSVALALTPTHQQTKLKKPKGLASAFADEYTKCKLECKKVQEREITETYIANLRSELEAASIIHTQEQAAAQAAAQLAAQAAADAAKVAADAASLAAETAKSVSDSAKSAAETAAKAEQQAKEVTPQDPLIV</sequence>
<dbReference type="Proteomes" id="UP000095286">
    <property type="component" value="Unplaced"/>
</dbReference>
<accession>A0AC35U0D3</accession>
<organism evidence="1 2">
    <name type="scientific">Rhabditophanes sp. KR3021</name>
    <dbReference type="NCBI Taxonomy" id="114890"/>
    <lineage>
        <taxon>Eukaryota</taxon>
        <taxon>Metazoa</taxon>
        <taxon>Ecdysozoa</taxon>
        <taxon>Nematoda</taxon>
        <taxon>Chromadorea</taxon>
        <taxon>Rhabditida</taxon>
        <taxon>Tylenchina</taxon>
        <taxon>Panagrolaimomorpha</taxon>
        <taxon>Strongyloidoidea</taxon>
        <taxon>Alloionematidae</taxon>
        <taxon>Rhabditophanes</taxon>
    </lineage>
</organism>
<evidence type="ECO:0000313" key="1">
    <source>
        <dbReference type="Proteomes" id="UP000095286"/>
    </source>
</evidence>
<evidence type="ECO:0000313" key="2">
    <source>
        <dbReference type="WBParaSite" id="RSKR_0000583000.1"/>
    </source>
</evidence>
<protein>
    <submittedName>
        <fullName evidence="2">Small secreted protein</fullName>
    </submittedName>
</protein>
<name>A0AC35U0D3_9BILA</name>
<proteinExistence type="predicted"/>
<reference evidence="2" key="1">
    <citation type="submission" date="2016-11" db="UniProtKB">
        <authorList>
            <consortium name="WormBaseParasite"/>
        </authorList>
    </citation>
    <scope>IDENTIFICATION</scope>
    <source>
        <strain evidence="2">KR3021</strain>
    </source>
</reference>